<dbReference type="EMBL" id="CP023525">
    <property type="protein sequence ID" value="ATF90997.1"/>
    <property type="molecule type" value="Genomic_DNA"/>
</dbReference>
<dbReference type="AlphaFoldDB" id="A0A291DT83"/>
<dbReference type="InterPro" id="IPR038732">
    <property type="entry name" value="HpyO/CreE_NAD-binding"/>
</dbReference>
<dbReference type="PANTHER" id="PTHR40254:SF1">
    <property type="entry name" value="BLR0577 PROTEIN"/>
    <property type="match status" value="1"/>
</dbReference>
<accession>A0A291DT83</accession>
<dbReference type="NCBIfam" id="NF007381">
    <property type="entry name" value="PRK09897.1"/>
    <property type="match status" value="1"/>
</dbReference>
<name>A0A291DT83_9ENTR</name>
<dbReference type="Pfam" id="PF13454">
    <property type="entry name" value="NAD_binding_9"/>
    <property type="match status" value="1"/>
</dbReference>
<organism evidence="2 3">
    <name type="scientific">Cedecea neteri</name>
    <dbReference type="NCBI Taxonomy" id="158822"/>
    <lineage>
        <taxon>Bacteria</taxon>
        <taxon>Pseudomonadati</taxon>
        <taxon>Pseudomonadota</taxon>
        <taxon>Gammaproteobacteria</taxon>
        <taxon>Enterobacterales</taxon>
        <taxon>Enterobacteriaceae</taxon>
        <taxon>Cedecea</taxon>
    </lineage>
</organism>
<dbReference type="Gene3D" id="3.50.50.60">
    <property type="entry name" value="FAD/NAD(P)-binding domain"/>
    <property type="match status" value="1"/>
</dbReference>
<evidence type="ECO:0000313" key="2">
    <source>
        <dbReference type="EMBL" id="ATF90997.1"/>
    </source>
</evidence>
<dbReference type="PANTHER" id="PTHR40254">
    <property type="entry name" value="BLR0577 PROTEIN"/>
    <property type="match status" value="1"/>
</dbReference>
<dbReference type="Proteomes" id="UP000217979">
    <property type="component" value="Chromosome"/>
</dbReference>
<dbReference type="InterPro" id="IPR052189">
    <property type="entry name" value="L-asp_N-monooxygenase_NS-form"/>
</dbReference>
<dbReference type="RefSeq" id="WP_061277232.1">
    <property type="nucleotide sequence ID" value="NZ_CP023525.1"/>
</dbReference>
<evidence type="ECO:0000313" key="3">
    <source>
        <dbReference type="Proteomes" id="UP000217979"/>
    </source>
</evidence>
<dbReference type="SUPFAM" id="SSF51905">
    <property type="entry name" value="FAD/NAD(P)-binding domain"/>
    <property type="match status" value="1"/>
</dbReference>
<sequence>MKKVAIIGAGPTGIYTLLALVKSTPPLAISIYEQAREAGIGMPYSNEENSRMMLANIASIEIPPVISSYIDWLRRLSESRLARYGVERGSLHIRQFLPRILLGEYFRDQFLQLVAQAKQRGFTVEVHESCQVTDLKATPEGAQLWARGQPVAEHFDLAVIATGHVWPEESKSTPTFFPSPWSGLMEARIPPCKVGILGTSLSGIDAAMAVVIQHGEFVQTDDGHLEFLLDEGSEGLEIVLMSRSGILPEADFYCPLPYEPLCIVTAQAVEKEITAGSEGLLDRIFRLMAEELELADPSWSRLIGLSTLDADSFAHAWFADRRKNDPFRWAYANLIEVERNKRDRRTVPWRYAILRLHEAVQDIVPYLNEEDSKRFHAGIARVFIDNYAAIPSESIRRLLALREAGLITILALGQDYKMDVEESQTSIVAEGKSRRFDVFIDARGQKPLQTRDLPFTSLRHQLEACGDEIPDIGDDYTLLSPECARGHIAFGALPYLMHDQPFVQGLTECAAIGAAIAKAMAEQPSRTRRRLRWSEL</sequence>
<proteinExistence type="predicted"/>
<dbReference type="InterPro" id="IPR036188">
    <property type="entry name" value="FAD/NAD-bd_sf"/>
</dbReference>
<feature type="domain" description="FAD-dependent urate hydroxylase HpyO/Asp monooxygenase CreE-like FAD/NAD(P)-binding" evidence="1">
    <location>
        <begin position="5"/>
        <end position="164"/>
    </location>
</feature>
<gene>
    <name evidence="2" type="ORF">CO704_02305</name>
</gene>
<reference evidence="2 3" key="1">
    <citation type="submission" date="2017-09" db="EMBL/GenBank/DDBJ databases">
        <title>FDA dAtabase for Regulatory Grade micrObial Sequences (FDA-ARGOS): Supporting development and validation of Infectious Disease Dx tests.</title>
        <authorList>
            <person name="Minogue T."/>
            <person name="Wolcott M."/>
            <person name="Wasieloski L."/>
            <person name="Aguilar W."/>
            <person name="Moore D."/>
            <person name="Tallon L."/>
            <person name="Sadzewicz L."/>
            <person name="Ott S."/>
            <person name="Zhao X."/>
            <person name="Nagaraj S."/>
            <person name="Vavikolanu K."/>
            <person name="Aluvathingal J."/>
            <person name="Nadendla S."/>
            <person name="Sichtig H."/>
        </authorList>
    </citation>
    <scope>NUCLEOTIDE SEQUENCE [LARGE SCALE GENOMIC DNA]</scope>
    <source>
        <strain evidence="2 3">FDAARGOS_392</strain>
    </source>
</reference>
<evidence type="ECO:0000259" key="1">
    <source>
        <dbReference type="Pfam" id="PF13454"/>
    </source>
</evidence>
<protein>
    <submittedName>
        <fullName evidence="2">FAD/NAD(P) binding domain-containing protein</fullName>
    </submittedName>
</protein>